<keyword evidence="2" id="KW-1185">Reference proteome</keyword>
<dbReference type="Proteomes" id="UP000243937">
    <property type="component" value="Chromosome"/>
</dbReference>
<gene>
    <name evidence="1" type="ORF">CBP31_04315</name>
</gene>
<dbReference type="AlphaFoldDB" id="A0A1Y0D341"/>
<evidence type="ECO:0000313" key="2">
    <source>
        <dbReference type="Proteomes" id="UP000243937"/>
    </source>
</evidence>
<reference evidence="1 2" key="1">
    <citation type="journal article" date="2014" name="Int. J. Syst. Evol. Microbiol.">
        <title>Oceanisphaera profunda sp. nov., a marine bacterium isolated from deep-sea sediment, and emended description of the genus Oceanisphaera.</title>
        <authorList>
            <person name="Xu Z."/>
            <person name="Zhang X.Y."/>
            <person name="Su H.N."/>
            <person name="Yu Z.C."/>
            <person name="Liu C."/>
            <person name="Li H."/>
            <person name="Chen X.L."/>
            <person name="Song X.Y."/>
            <person name="Xie B.B."/>
            <person name="Qin Q.L."/>
            <person name="Zhou B.C."/>
            <person name="Shi M."/>
            <person name="Huang Y."/>
            <person name="Zhang Y.Z."/>
        </authorList>
    </citation>
    <scope>NUCLEOTIDE SEQUENCE [LARGE SCALE GENOMIC DNA]</scope>
    <source>
        <strain evidence="1 2">SM1222</strain>
    </source>
</reference>
<evidence type="ECO:0000313" key="1">
    <source>
        <dbReference type="EMBL" id="ART81948.1"/>
    </source>
</evidence>
<accession>A0A1Y0D341</accession>
<name>A0A1Y0D341_9GAMM</name>
<organism evidence="1 2">
    <name type="scientific">Oceanisphaera profunda</name>
    <dbReference type="NCBI Taxonomy" id="1416627"/>
    <lineage>
        <taxon>Bacteria</taxon>
        <taxon>Pseudomonadati</taxon>
        <taxon>Pseudomonadota</taxon>
        <taxon>Gammaproteobacteria</taxon>
        <taxon>Aeromonadales</taxon>
        <taxon>Aeromonadaceae</taxon>
        <taxon>Oceanisphaera</taxon>
    </lineage>
</organism>
<sequence>MVLGGLIRENKTQDSQGCLTFTTLRYWADFGSSGTNVRRTELVILMAPTVVNYQQDARG</sequence>
<dbReference type="KEGG" id="opf:CBP31_04315"/>
<protein>
    <submittedName>
        <fullName evidence="1">Uncharacterized protein</fullName>
    </submittedName>
</protein>
<proteinExistence type="predicted"/>
<dbReference type="EMBL" id="CP021377">
    <property type="protein sequence ID" value="ART81948.1"/>
    <property type="molecule type" value="Genomic_DNA"/>
</dbReference>